<gene>
    <name evidence="15" type="primary">ND1</name>
</gene>
<feature type="transmembrane region" description="Helical" evidence="14">
    <location>
        <begin position="286"/>
        <end position="310"/>
    </location>
</feature>
<feature type="transmembrane region" description="Helical" evidence="14">
    <location>
        <begin position="77"/>
        <end position="97"/>
    </location>
</feature>
<evidence type="ECO:0000256" key="13">
    <source>
        <dbReference type="RuleBase" id="RU000473"/>
    </source>
</evidence>
<dbReference type="InterPro" id="IPR018086">
    <property type="entry name" value="NADH_UbQ_OxRdtase_su1_CS"/>
</dbReference>
<keyword evidence="9 13" id="KW-0830">Ubiquinone</keyword>
<evidence type="ECO:0000256" key="3">
    <source>
        <dbReference type="ARBA" id="ARBA00010535"/>
    </source>
</evidence>
<keyword evidence="8 14" id="KW-1133">Transmembrane helix</keyword>
<protein>
    <recommendedName>
        <fullName evidence="4 13">NADH-ubiquinone oxidoreductase chain 1</fullName>
        <ecNumber evidence="13">7.1.1.2</ecNumber>
    </recommendedName>
</protein>
<dbReference type="GO" id="GO:0009060">
    <property type="term" value="P:aerobic respiration"/>
    <property type="evidence" value="ECO:0007669"/>
    <property type="project" value="TreeGrafter"/>
</dbReference>
<keyword evidence="5" id="KW-0813">Transport</keyword>
<dbReference type="GO" id="GO:0003954">
    <property type="term" value="F:NADH dehydrogenase activity"/>
    <property type="evidence" value="ECO:0007669"/>
    <property type="project" value="TreeGrafter"/>
</dbReference>
<evidence type="ECO:0000256" key="11">
    <source>
        <dbReference type="ARBA" id="ARBA00023136"/>
    </source>
</evidence>
<evidence type="ECO:0000256" key="2">
    <source>
        <dbReference type="ARBA" id="ARBA00004448"/>
    </source>
</evidence>
<evidence type="ECO:0000256" key="9">
    <source>
        <dbReference type="ARBA" id="ARBA00023075"/>
    </source>
</evidence>
<evidence type="ECO:0000256" key="12">
    <source>
        <dbReference type="RuleBase" id="RU000471"/>
    </source>
</evidence>
<dbReference type="InterPro" id="IPR001694">
    <property type="entry name" value="NADH_UbQ_OxRdtase_su1/FPO"/>
</dbReference>
<dbReference type="EMBL" id="OR525636">
    <property type="protein sequence ID" value="WNV65534.1"/>
    <property type="molecule type" value="Genomic_DNA"/>
</dbReference>
<feature type="transmembrane region" description="Helical" evidence="14">
    <location>
        <begin position="181"/>
        <end position="202"/>
    </location>
</feature>
<comment type="catalytic activity">
    <reaction evidence="13">
        <text>a ubiquinone + NADH + 5 H(+)(in) = a ubiquinol + NAD(+) + 4 H(+)(out)</text>
        <dbReference type="Rhea" id="RHEA:29091"/>
        <dbReference type="Rhea" id="RHEA-COMP:9565"/>
        <dbReference type="Rhea" id="RHEA-COMP:9566"/>
        <dbReference type="ChEBI" id="CHEBI:15378"/>
        <dbReference type="ChEBI" id="CHEBI:16389"/>
        <dbReference type="ChEBI" id="CHEBI:17976"/>
        <dbReference type="ChEBI" id="CHEBI:57540"/>
        <dbReference type="ChEBI" id="CHEBI:57945"/>
        <dbReference type="EC" id="7.1.1.2"/>
    </reaction>
</comment>
<dbReference type="Pfam" id="PF00146">
    <property type="entry name" value="NADHdh"/>
    <property type="match status" value="1"/>
</dbReference>
<name>A0AA96T6R6_9HYME</name>
<feature type="transmembrane region" description="Helical" evidence="14">
    <location>
        <begin position="149"/>
        <end position="169"/>
    </location>
</feature>
<dbReference type="HAMAP" id="MF_01350">
    <property type="entry name" value="NDH1_NuoH"/>
    <property type="match status" value="1"/>
</dbReference>
<evidence type="ECO:0000256" key="6">
    <source>
        <dbReference type="ARBA" id="ARBA00022692"/>
    </source>
</evidence>
<evidence type="ECO:0000256" key="1">
    <source>
        <dbReference type="ARBA" id="ARBA00003257"/>
    </source>
</evidence>
<evidence type="ECO:0000256" key="7">
    <source>
        <dbReference type="ARBA" id="ARBA00022792"/>
    </source>
</evidence>
<dbReference type="GO" id="GO:0008137">
    <property type="term" value="F:NADH dehydrogenase (ubiquinone) activity"/>
    <property type="evidence" value="ECO:0007669"/>
    <property type="project" value="UniProtKB-EC"/>
</dbReference>
<reference evidence="15" key="1">
    <citation type="submission" date="2023-09" db="EMBL/GenBank/DDBJ databases">
        <title>The complete mitochondrial genome of Cyanopterus ninghais.</title>
        <authorList>
            <person name="Wang S."/>
            <person name="Wei K."/>
        </authorList>
    </citation>
    <scope>NUCLEOTIDE SEQUENCE</scope>
</reference>
<proteinExistence type="inferred from homology"/>
<dbReference type="EC" id="7.1.1.2" evidence="13"/>
<keyword evidence="6 12" id="KW-0812">Transmembrane</keyword>
<dbReference type="AlphaFoldDB" id="A0AA96T6R6"/>
<feature type="transmembrane region" description="Helical" evidence="14">
    <location>
        <begin position="12"/>
        <end position="32"/>
    </location>
</feature>
<dbReference type="GO" id="GO:0005743">
    <property type="term" value="C:mitochondrial inner membrane"/>
    <property type="evidence" value="ECO:0007669"/>
    <property type="project" value="UniProtKB-SubCell"/>
</dbReference>
<dbReference type="PROSITE" id="PS00668">
    <property type="entry name" value="COMPLEX1_ND1_2"/>
    <property type="match status" value="1"/>
</dbReference>
<feature type="transmembrane region" description="Helical" evidence="14">
    <location>
        <begin position="256"/>
        <end position="274"/>
    </location>
</feature>
<accession>A0AA96T6R6</accession>
<organism evidence="15">
    <name type="scientific">Cyanopterus ninghais</name>
    <dbReference type="NCBI Taxonomy" id="3079913"/>
    <lineage>
        <taxon>Eukaryota</taxon>
        <taxon>Metazoa</taxon>
        <taxon>Ecdysozoa</taxon>
        <taxon>Arthropoda</taxon>
        <taxon>Hexapoda</taxon>
        <taxon>Insecta</taxon>
        <taxon>Pterygota</taxon>
        <taxon>Neoptera</taxon>
        <taxon>Endopterygota</taxon>
        <taxon>Hymenoptera</taxon>
        <taxon>Apocrita</taxon>
        <taxon>Ichneumonoidea</taxon>
        <taxon>Braconidae</taxon>
        <taxon>Braconinae</taxon>
        <taxon>Cyanopterus</taxon>
    </lineage>
</organism>
<geneLocation type="mitochondrion" evidence="15"/>
<keyword evidence="11 14" id="KW-0472">Membrane</keyword>
<comment type="subcellular location">
    <subcellularLocation>
        <location evidence="2 12">Mitochondrion inner membrane</location>
        <topology evidence="2 12">Multi-pass membrane protein</topology>
    </subcellularLocation>
</comment>
<sequence>MKQILIYMINNMILLLLVLILMMISVAFLTLFERKILSLIHYRKGPNKISFIGLLQPFSDAMKLLSKEFFFPLKSNYYYYFITPMIMFTLIMTLWLIYPFKTNLMNFNFNTLFFLCMMSMSVYSLMISGWSSNSSFSLLGSIRSIAQSISYEVTFSISFLLCLFLINSLNIYNLMYTQKYIWLIILMWPSSMIILISMLAEINRTPFDLSEGESELVSGFNIEYSSCGFVLIFLSEYASIMFMMFLFNLTFFYTNYFNLLFYLNFIYLIYFIIWTRLTLPRIRYDFLMIFCWTYILPYILILFLCSFLFIKFPIDFILI</sequence>
<keyword evidence="7" id="KW-0999">Mitochondrion inner membrane</keyword>
<evidence type="ECO:0000256" key="14">
    <source>
        <dbReference type="SAM" id="Phobius"/>
    </source>
</evidence>
<evidence type="ECO:0000256" key="8">
    <source>
        <dbReference type="ARBA" id="ARBA00022989"/>
    </source>
</evidence>
<feature type="transmembrane region" description="Helical" evidence="14">
    <location>
        <begin position="222"/>
        <end position="249"/>
    </location>
</feature>
<dbReference type="PROSITE" id="PS00667">
    <property type="entry name" value="COMPLEX1_ND1_1"/>
    <property type="match status" value="1"/>
</dbReference>
<evidence type="ECO:0000256" key="4">
    <source>
        <dbReference type="ARBA" id="ARBA00021009"/>
    </source>
</evidence>
<evidence type="ECO:0000313" key="15">
    <source>
        <dbReference type="EMBL" id="WNV65534.1"/>
    </source>
</evidence>
<evidence type="ECO:0000256" key="5">
    <source>
        <dbReference type="ARBA" id="ARBA00022448"/>
    </source>
</evidence>
<feature type="transmembrane region" description="Helical" evidence="14">
    <location>
        <begin position="109"/>
        <end position="129"/>
    </location>
</feature>
<dbReference type="PANTHER" id="PTHR11432">
    <property type="entry name" value="NADH DEHYDROGENASE SUBUNIT 1"/>
    <property type="match status" value="1"/>
</dbReference>
<comment type="function">
    <text evidence="1">Core subunit of the mitochondrial membrane respiratory chain NADH dehydrogenase (Complex I) that is believed to belong to the minimal assembly required for catalysis. Complex I functions in the transfer of electrons from NADH to the respiratory chain. The immediate electron acceptor for the enzyme is believed to be ubiquinone.</text>
</comment>
<keyword evidence="12" id="KW-0520">NAD</keyword>
<comment type="similarity">
    <text evidence="3 12">Belongs to the complex I subunit 1 family.</text>
</comment>
<keyword evidence="10 13" id="KW-0496">Mitochondrion</keyword>
<dbReference type="PANTHER" id="PTHR11432:SF3">
    <property type="entry name" value="NADH-UBIQUINONE OXIDOREDUCTASE CHAIN 1"/>
    <property type="match status" value="1"/>
</dbReference>
<evidence type="ECO:0000256" key="10">
    <source>
        <dbReference type="ARBA" id="ARBA00023128"/>
    </source>
</evidence>